<keyword evidence="1" id="KW-0479">Metal-binding</keyword>
<accession>A0ABW1AYB9</accession>
<evidence type="ECO:0000259" key="3">
    <source>
        <dbReference type="SMART" id="SM00849"/>
    </source>
</evidence>
<dbReference type="CDD" id="cd07724">
    <property type="entry name" value="POD-like_MBL-fold"/>
    <property type="match status" value="1"/>
</dbReference>
<keyword evidence="5" id="KW-1185">Reference proteome</keyword>
<dbReference type="Proteomes" id="UP001595974">
    <property type="component" value="Unassembled WGS sequence"/>
</dbReference>
<name>A0ABW1AYB9_9RHOO</name>
<feature type="compositionally biased region" description="Low complexity" evidence="2">
    <location>
        <begin position="213"/>
        <end position="224"/>
    </location>
</feature>
<gene>
    <name evidence="4" type="ORF">ACFPTN_22355</name>
</gene>
<dbReference type="InterPro" id="IPR051682">
    <property type="entry name" value="Mito_Persulfide_Diox"/>
</dbReference>
<dbReference type="InterPro" id="IPR044528">
    <property type="entry name" value="POD-like_MBL-fold"/>
</dbReference>
<evidence type="ECO:0000313" key="5">
    <source>
        <dbReference type="Proteomes" id="UP001595974"/>
    </source>
</evidence>
<dbReference type="PANTHER" id="PTHR43084:SF1">
    <property type="entry name" value="PERSULFIDE DIOXYGENASE ETHE1, MITOCHONDRIAL"/>
    <property type="match status" value="1"/>
</dbReference>
<reference evidence="5" key="1">
    <citation type="journal article" date="2019" name="Int. J. Syst. Evol. Microbiol.">
        <title>The Global Catalogue of Microorganisms (GCM) 10K type strain sequencing project: providing services to taxonomists for standard genome sequencing and annotation.</title>
        <authorList>
            <consortium name="The Broad Institute Genomics Platform"/>
            <consortium name="The Broad Institute Genome Sequencing Center for Infectious Disease"/>
            <person name="Wu L."/>
            <person name="Ma J."/>
        </authorList>
    </citation>
    <scope>NUCLEOTIDE SEQUENCE [LARGE SCALE GENOMIC DNA]</scope>
    <source>
        <strain evidence="5">SHR3</strain>
    </source>
</reference>
<comment type="caution">
    <text evidence="4">The sequence shown here is derived from an EMBL/GenBank/DDBJ whole genome shotgun (WGS) entry which is preliminary data.</text>
</comment>
<evidence type="ECO:0000256" key="1">
    <source>
        <dbReference type="ARBA" id="ARBA00022723"/>
    </source>
</evidence>
<dbReference type="RefSeq" id="WP_096447766.1">
    <property type="nucleotide sequence ID" value="NZ_JBHSOG010000105.1"/>
</dbReference>
<feature type="domain" description="Metallo-beta-lactamase" evidence="3">
    <location>
        <begin position="14"/>
        <end position="173"/>
    </location>
</feature>
<dbReference type="EMBL" id="JBHSOG010000105">
    <property type="protein sequence ID" value="MFC5772133.1"/>
    <property type="molecule type" value="Genomic_DNA"/>
</dbReference>
<dbReference type="InterPro" id="IPR001279">
    <property type="entry name" value="Metallo-B-lactamas"/>
</dbReference>
<organism evidence="4 5">
    <name type="scientific">Thauera sinica</name>
    <dbReference type="NCBI Taxonomy" id="2665146"/>
    <lineage>
        <taxon>Bacteria</taxon>
        <taxon>Pseudomonadati</taxon>
        <taxon>Pseudomonadota</taxon>
        <taxon>Betaproteobacteria</taxon>
        <taxon>Rhodocyclales</taxon>
        <taxon>Zoogloeaceae</taxon>
        <taxon>Thauera</taxon>
    </lineage>
</organism>
<proteinExistence type="predicted"/>
<dbReference type="InterPro" id="IPR036866">
    <property type="entry name" value="RibonucZ/Hydroxyglut_hydro"/>
</dbReference>
<protein>
    <submittedName>
        <fullName evidence="4">MBL fold metallo-hydrolase</fullName>
    </submittedName>
</protein>
<dbReference type="PANTHER" id="PTHR43084">
    <property type="entry name" value="PERSULFIDE DIOXYGENASE ETHE1"/>
    <property type="match status" value="1"/>
</dbReference>
<dbReference type="Pfam" id="PF00753">
    <property type="entry name" value="Lactamase_B"/>
    <property type="match status" value="1"/>
</dbReference>
<dbReference type="SMART" id="SM00849">
    <property type="entry name" value="Lactamase_B"/>
    <property type="match status" value="1"/>
</dbReference>
<evidence type="ECO:0000313" key="4">
    <source>
        <dbReference type="EMBL" id="MFC5772133.1"/>
    </source>
</evidence>
<evidence type="ECO:0000256" key="2">
    <source>
        <dbReference type="SAM" id="MobiDB-lite"/>
    </source>
</evidence>
<dbReference type="Gene3D" id="3.60.15.10">
    <property type="entry name" value="Ribonuclease Z/Hydroxyacylglutathione hydrolase-like"/>
    <property type="match status" value="1"/>
</dbReference>
<dbReference type="SUPFAM" id="SSF56281">
    <property type="entry name" value="Metallo-hydrolase/oxidoreductase"/>
    <property type="match status" value="1"/>
</dbReference>
<sequence length="237" mass="25658">MNIVFRQFHHEETGTLSYLLADALTGHALMIDPVCEHAGRYLNELQELELDLVWLLETHSHPEDPPGTQAMKEHTGARTAGANAAGAGVPDLIVGQGDTVVFGDEIVRVIATPGHTPDSVTYKWRDRIFTGDSLLIGGCGRCDFSGGDAGAMYDSICGRLLSLPDETLIYPGHDYRNLRVSSVAQEKLSNGRLHGKSRAEFIELMNNLRHSRPGSPAGSSPSSRCSRDGDLIDIHAA</sequence>
<feature type="region of interest" description="Disordered" evidence="2">
    <location>
        <begin position="210"/>
        <end position="229"/>
    </location>
</feature>